<name>A0A0D6JDX2_9HYPH</name>
<gene>
    <name evidence="5" type="ORF">YBN1229_v1_1657</name>
</gene>
<comment type="function">
    <text evidence="1">Hydrolyzes indole-3-acetamide (IAM) into indole-3-acetic acid (IAA).</text>
</comment>
<evidence type="ECO:0000256" key="3">
    <source>
        <dbReference type="ARBA" id="ARBA00021874"/>
    </source>
</evidence>
<sequence length="511" mass="54375">MDANKNKGLNRRDVLAGATAAAGILAVAGTSTRALAGASAGNEGLPNSVVEAGKRFRSGSLTSKQLTEAYLSGIEKLEPQLNAFISVLKEEALRTAAERDEELKNGKDRGPLHGIPIVIKDLMDVEGTKTTVGSEAFKDRQSTSDATVVRKLKEAGCILLGKTNMNAFAAGVSGTNTTFGDAHNPWDLDRSPGGSSSGTGAAIAANLCLGGPGTDTGGSIRVPASWVGIAGIRPTFGLVSLKGLYPRSHSLDTTGPLARNVRDLAIFMDAMVGFDPEDKNSALAQPRVSYTAALKDGVKGLRIGIVDNYTYADIDEPVAAAVKEAEKTFKDLGAEIVPIKVKPLEGQLDYAKLFSEILLYEFNQILGDQFRSTPDAERLFGPIVTDNIAKGSKVTAEQYESRIRERPFVIAEVKEAFRSVDAFLTPSLPTTAPLLKAAAKDFGRGRQFTIPFSYTALPSVAIPCGFSPEGLPIGMQLVGNHFQEALLLRMAAAFEDATAFHKRRPPIFFEA</sequence>
<dbReference type="PROSITE" id="PS00571">
    <property type="entry name" value="AMIDASES"/>
    <property type="match status" value="1"/>
</dbReference>
<evidence type="ECO:0000313" key="5">
    <source>
        <dbReference type="EMBL" id="CPR18323.1"/>
    </source>
</evidence>
<dbReference type="GO" id="GO:0003824">
    <property type="term" value="F:catalytic activity"/>
    <property type="evidence" value="ECO:0007669"/>
    <property type="project" value="InterPro"/>
</dbReference>
<proteinExistence type="inferred from homology"/>
<evidence type="ECO:0000256" key="2">
    <source>
        <dbReference type="ARBA" id="ARBA00009199"/>
    </source>
</evidence>
<dbReference type="InterPro" id="IPR020556">
    <property type="entry name" value="Amidase_CS"/>
</dbReference>
<organism evidence="5 6">
    <name type="scientific">Candidatus Filomicrobium marinum</name>
    <dbReference type="NCBI Taxonomy" id="1608628"/>
    <lineage>
        <taxon>Bacteria</taxon>
        <taxon>Pseudomonadati</taxon>
        <taxon>Pseudomonadota</taxon>
        <taxon>Alphaproteobacteria</taxon>
        <taxon>Hyphomicrobiales</taxon>
        <taxon>Hyphomicrobiaceae</taxon>
        <taxon>Filomicrobium</taxon>
    </lineage>
</organism>
<dbReference type="InterPro" id="IPR000120">
    <property type="entry name" value="Amidase"/>
</dbReference>
<dbReference type="OrthoDB" id="8438154at2"/>
<keyword evidence="6" id="KW-1185">Reference proteome</keyword>
<feature type="domain" description="Amidase" evidence="4">
    <location>
        <begin position="66"/>
        <end position="488"/>
    </location>
</feature>
<protein>
    <recommendedName>
        <fullName evidence="3">Indoleacetamide hydrolase</fullName>
    </recommendedName>
</protein>
<dbReference type="PANTHER" id="PTHR11895:SF7">
    <property type="entry name" value="GLUTAMYL-TRNA(GLN) AMIDOTRANSFERASE SUBUNIT A, MITOCHONDRIAL"/>
    <property type="match status" value="1"/>
</dbReference>
<dbReference type="PIRSF" id="PIRSF001221">
    <property type="entry name" value="Amidase_fungi"/>
    <property type="match status" value="1"/>
</dbReference>
<dbReference type="InterPro" id="IPR006311">
    <property type="entry name" value="TAT_signal"/>
</dbReference>
<dbReference type="InterPro" id="IPR023631">
    <property type="entry name" value="Amidase_dom"/>
</dbReference>
<evidence type="ECO:0000256" key="1">
    <source>
        <dbReference type="ARBA" id="ARBA00003871"/>
    </source>
</evidence>
<dbReference type="AlphaFoldDB" id="A0A0D6JDX2"/>
<accession>A0A0D6JDX2</accession>
<dbReference type="KEGG" id="fiy:BN1229_v1_1657"/>
<dbReference type="KEGG" id="fil:BN1229_v1_1654"/>
<evidence type="ECO:0000259" key="4">
    <source>
        <dbReference type="Pfam" id="PF01425"/>
    </source>
</evidence>
<dbReference type="SUPFAM" id="SSF75304">
    <property type="entry name" value="Amidase signature (AS) enzymes"/>
    <property type="match status" value="1"/>
</dbReference>
<dbReference type="PANTHER" id="PTHR11895">
    <property type="entry name" value="TRANSAMIDASE"/>
    <property type="match status" value="1"/>
</dbReference>
<dbReference type="Proteomes" id="UP000033187">
    <property type="component" value="Chromosome 1"/>
</dbReference>
<dbReference type="RefSeq" id="WP_046477791.1">
    <property type="nucleotide sequence ID" value="NZ_LN829118.1"/>
</dbReference>
<dbReference type="InterPro" id="IPR036928">
    <property type="entry name" value="AS_sf"/>
</dbReference>
<comment type="similarity">
    <text evidence="2">Belongs to the amidase family.</text>
</comment>
<dbReference type="Pfam" id="PF01425">
    <property type="entry name" value="Amidase"/>
    <property type="match status" value="1"/>
</dbReference>
<evidence type="ECO:0000313" key="6">
    <source>
        <dbReference type="Proteomes" id="UP000033187"/>
    </source>
</evidence>
<dbReference type="EMBL" id="LN829119">
    <property type="protein sequence ID" value="CPR18323.1"/>
    <property type="molecule type" value="Genomic_DNA"/>
</dbReference>
<dbReference type="PROSITE" id="PS51318">
    <property type="entry name" value="TAT"/>
    <property type="match status" value="1"/>
</dbReference>
<reference evidence="6" key="1">
    <citation type="submission" date="2015-02" db="EMBL/GenBank/DDBJ databases">
        <authorList>
            <person name="Chooi Y.-H."/>
        </authorList>
    </citation>
    <scope>NUCLEOTIDE SEQUENCE [LARGE SCALE GENOMIC DNA]</scope>
    <source>
        <strain evidence="6">strain Y</strain>
    </source>
</reference>
<dbReference type="Gene3D" id="3.90.1300.10">
    <property type="entry name" value="Amidase signature (AS) domain"/>
    <property type="match status" value="1"/>
</dbReference>